<accession>A0A848B617</accession>
<evidence type="ECO:0000256" key="2">
    <source>
        <dbReference type="ARBA" id="ARBA00022517"/>
    </source>
</evidence>
<dbReference type="InterPro" id="IPR035956">
    <property type="entry name" value="RimP_N_sf"/>
</dbReference>
<dbReference type="GO" id="GO:0006412">
    <property type="term" value="P:translation"/>
    <property type="evidence" value="ECO:0007669"/>
    <property type="project" value="TreeGrafter"/>
</dbReference>
<dbReference type="Proteomes" id="UP000543804">
    <property type="component" value="Unassembled WGS sequence"/>
</dbReference>
<feature type="domain" description="Ribosome maturation factor RimP N-terminal" evidence="4">
    <location>
        <begin position="19"/>
        <end position="84"/>
    </location>
</feature>
<dbReference type="InterPro" id="IPR003728">
    <property type="entry name" value="Ribosome_maturation_RimP"/>
</dbReference>
<evidence type="ECO:0000313" key="7">
    <source>
        <dbReference type="Proteomes" id="UP000543804"/>
    </source>
</evidence>
<evidence type="ECO:0000256" key="3">
    <source>
        <dbReference type="HAMAP-Rule" id="MF_01077"/>
    </source>
</evidence>
<gene>
    <name evidence="3" type="primary">rimP</name>
    <name evidence="6" type="ORF">HF878_00480</name>
</gene>
<evidence type="ECO:0000259" key="5">
    <source>
        <dbReference type="Pfam" id="PF17384"/>
    </source>
</evidence>
<dbReference type="GO" id="GO:0005829">
    <property type="term" value="C:cytosol"/>
    <property type="evidence" value="ECO:0007669"/>
    <property type="project" value="TreeGrafter"/>
</dbReference>
<dbReference type="EMBL" id="JABAFA010000001">
    <property type="protein sequence ID" value="NMD97962.1"/>
    <property type="molecule type" value="Genomic_DNA"/>
</dbReference>
<dbReference type="Pfam" id="PF17384">
    <property type="entry name" value="DUF150_C"/>
    <property type="match status" value="1"/>
</dbReference>
<comment type="caution">
    <text evidence="6">The sequence shown here is derived from an EMBL/GenBank/DDBJ whole genome shotgun (WGS) entry which is preliminary data.</text>
</comment>
<organism evidence="6 7">
    <name type="scientific">Selenomonas bovis</name>
    <dbReference type="NCBI Taxonomy" id="416586"/>
    <lineage>
        <taxon>Bacteria</taxon>
        <taxon>Bacillati</taxon>
        <taxon>Bacillota</taxon>
        <taxon>Negativicutes</taxon>
        <taxon>Selenomonadales</taxon>
        <taxon>Selenomonadaceae</taxon>
        <taxon>Selenomonas</taxon>
    </lineage>
</organism>
<dbReference type="CDD" id="cd01734">
    <property type="entry name" value="YlxS_C"/>
    <property type="match status" value="1"/>
</dbReference>
<evidence type="ECO:0000313" key="6">
    <source>
        <dbReference type="EMBL" id="NMD97962.1"/>
    </source>
</evidence>
<dbReference type="SUPFAM" id="SSF75420">
    <property type="entry name" value="YhbC-like, N-terminal domain"/>
    <property type="match status" value="1"/>
</dbReference>
<dbReference type="InterPro" id="IPR028989">
    <property type="entry name" value="RimP_N"/>
</dbReference>
<protein>
    <recommendedName>
        <fullName evidence="3">Ribosome maturation factor RimP</fullName>
    </recommendedName>
</protein>
<dbReference type="InterPro" id="IPR028998">
    <property type="entry name" value="RimP_C"/>
</dbReference>
<dbReference type="Pfam" id="PF02576">
    <property type="entry name" value="RimP_N"/>
    <property type="match status" value="1"/>
</dbReference>
<dbReference type="AlphaFoldDB" id="A0A848B617"/>
<comment type="subcellular location">
    <subcellularLocation>
        <location evidence="3">Cytoplasm</location>
    </subcellularLocation>
</comment>
<dbReference type="InterPro" id="IPR036847">
    <property type="entry name" value="RimP_C_sf"/>
</dbReference>
<dbReference type="Gene3D" id="3.30.300.70">
    <property type="entry name" value="RimP-like superfamily, N-terminal"/>
    <property type="match status" value="1"/>
</dbReference>
<comment type="similarity">
    <text evidence="3">Belongs to the RimP family.</text>
</comment>
<sequence length="150" mass="16819">MANPIEEAVEQMARKLLEEQAGVELVDVEYVKEHDWYLRVFIDKEGGIDIDDCQTLSEKLEQQLDATSLIADSYILEVSSPGLDRVLRKPRDFVREQGKKVDVALYAPLDGKKQLTGVLEAYDDAAKTVTVSGMALPLAKVSQIRLHIDF</sequence>
<reference evidence="6 7" key="1">
    <citation type="submission" date="2020-04" db="EMBL/GenBank/DDBJ databases">
        <authorList>
            <person name="Hitch T.C.A."/>
            <person name="Wylensek D."/>
            <person name="Clavel T."/>
        </authorList>
    </citation>
    <scope>NUCLEOTIDE SEQUENCE [LARGE SCALE GENOMIC DNA]</scope>
    <source>
        <strain evidence="6 7">PG-130-P53-12</strain>
    </source>
</reference>
<keyword evidence="7" id="KW-1185">Reference proteome</keyword>
<proteinExistence type="inferred from homology"/>
<keyword evidence="2 3" id="KW-0690">Ribosome biogenesis</keyword>
<dbReference type="PANTHER" id="PTHR33867:SF1">
    <property type="entry name" value="RIBOSOME MATURATION FACTOR RIMP"/>
    <property type="match status" value="1"/>
</dbReference>
<evidence type="ECO:0000259" key="4">
    <source>
        <dbReference type="Pfam" id="PF02576"/>
    </source>
</evidence>
<comment type="function">
    <text evidence="3">Required for maturation of 30S ribosomal subunits.</text>
</comment>
<keyword evidence="1 3" id="KW-0963">Cytoplasm</keyword>
<dbReference type="HAMAP" id="MF_01077">
    <property type="entry name" value="RimP"/>
    <property type="match status" value="1"/>
</dbReference>
<evidence type="ECO:0000256" key="1">
    <source>
        <dbReference type="ARBA" id="ARBA00022490"/>
    </source>
</evidence>
<dbReference type="RefSeq" id="WP_164175645.1">
    <property type="nucleotide sequence ID" value="NZ_JABAFA010000001.1"/>
</dbReference>
<dbReference type="PANTHER" id="PTHR33867">
    <property type="entry name" value="RIBOSOME MATURATION FACTOR RIMP"/>
    <property type="match status" value="1"/>
</dbReference>
<feature type="domain" description="Ribosome maturation factor RimP C-terminal" evidence="5">
    <location>
        <begin position="87"/>
        <end position="150"/>
    </location>
</feature>
<dbReference type="GO" id="GO:0000028">
    <property type="term" value="P:ribosomal small subunit assembly"/>
    <property type="evidence" value="ECO:0007669"/>
    <property type="project" value="TreeGrafter"/>
</dbReference>
<dbReference type="Gene3D" id="2.30.30.180">
    <property type="entry name" value="Ribosome maturation factor RimP, C-terminal domain"/>
    <property type="match status" value="1"/>
</dbReference>
<name>A0A848B617_9FIRM</name>
<dbReference type="FunFam" id="3.30.300.70:FF:000001">
    <property type="entry name" value="Ribosome maturation factor RimP"/>
    <property type="match status" value="1"/>
</dbReference>
<dbReference type="SUPFAM" id="SSF74942">
    <property type="entry name" value="YhbC-like, C-terminal domain"/>
    <property type="match status" value="1"/>
</dbReference>